<organism evidence="2 3">
    <name type="scientific">Thalassolituus oleivorans MIL-1</name>
    <dbReference type="NCBI Taxonomy" id="1298593"/>
    <lineage>
        <taxon>Bacteria</taxon>
        <taxon>Pseudomonadati</taxon>
        <taxon>Pseudomonadota</taxon>
        <taxon>Gammaproteobacteria</taxon>
        <taxon>Oceanospirillales</taxon>
        <taxon>Oceanospirillaceae</taxon>
        <taxon>Thalassolituus</taxon>
    </lineage>
</organism>
<proteinExistence type="predicted"/>
<evidence type="ECO:0000313" key="3">
    <source>
        <dbReference type="Proteomes" id="UP000011866"/>
    </source>
</evidence>
<feature type="domain" description="DUF6795" evidence="1">
    <location>
        <begin position="18"/>
        <end position="121"/>
    </location>
</feature>
<accession>M5DZ78</accession>
<dbReference type="Pfam" id="PF20598">
    <property type="entry name" value="DUF6795"/>
    <property type="match status" value="1"/>
</dbReference>
<dbReference type="Proteomes" id="UP000011866">
    <property type="component" value="Chromosome"/>
</dbReference>
<dbReference type="KEGG" id="tol:TOL_0382"/>
<evidence type="ECO:0000259" key="1">
    <source>
        <dbReference type="Pfam" id="PF20598"/>
    </source>
</evidence>
<keyword evidence="3" id="KW-1185">Reference proteome</keyword>
<evidence type="ECO:0000313" key="2">
    <source>
        <dbReference type="EMBL" id="CCU70824.1"/>
    </source>
</evidence>
<dbReference type="InterPro" id="IPR046474">
    <property type="entry name" value="DUF6795"/>
</dbReference>
<dbReference type="eggNOG" id="ENOG5034BBA">
    <property type="taxonomic scope" value="Bacteria"/>
</dbReference>
<reference evidence="2 3" key="1">
    <citation type="journal article" date="2013" name="Genome Announc.">
        <title>Genome Sequence of Thalassolituus oleivorans MIL-1 (DSM 14913T).</title>
        <authorList>
            <person name="Golyshin P.N."/>
            <person name="Werner J."/>
            <person name="Chernikova T.N."/>
            <person name="Tran H."/>
            <person name="Ferrer M."/>
            <person name="Yakimov M.M."/>
            <person name="Teeling H."/>
            <person name="Golyshina O.V."/>
        </authorList>
    </citation>
    <scope>NUCLEOTIDE SEQUENCE [LARGE SCALE GENOMIC DNA]</scope>
    <source>
        <strain evidence="2 3">MIL-1</strain>
    </source>
</reference>
<sequence length="150" mass="16962">MFGFGNKSEERHVTSSPIEGRIFENGIPVSNARIVRKVRSNINQDWVLEEFKTDDNGYFNLPIKEEVYSLGLTQFVSATQIDIEINGQLVNFWYSNNSRGHLYSEFGGAALENLICELTNEEIIINGDGYGILTKCLWSNMPKTSDTTDN</sequence>
<dbReference type="HOGENOM" id="CLU_1739632_0_0_6"/>
<gene>
    <name evidence="2" type="ORF">TOL_0382</name>
</gene>
<protein>
    <recommendedName>
        <fullName evidence="1">DUF6795 domain-containing protein</fullName>
    </recommendedName>
</protein>
<name>M5DZ78_9GAMM</name>
<dbReference type="EMBL" id="HF680312">
    <property type="protein sequence ID" value="CCU70824.1"/>
    <property type="molecule type" value="Genomic_DNA"/>
</dbReference>
<dbReference type="AlphaFoldDB" id="M5DZ78"/>